<dbReference type="AlphaFoldDB" id="A0A4Q7DL70"/>
<dbReference type="InterPro" id="IPR036895">
    <property type="entry name" value="Uracil-DNA_glycosylase-like_sf"/>
</dbReference>
<comment type="caution">
    <text evidence="2">The sequence shown here is derived from an EMBL/GenBank/DDBJ whole genome shotgun (WGS) entry which is preliminary data.</text>
</comment>
<dbReference type="OrthoDB" id="9789139at2"/>
<dbReference type="RefSeq" id="WP_130153270.1">
    <property type="nucleotide sequence ID" value="NZ_SCFB01000001.1"/>
</dbReference>
<dbReference type="InterPro" id="IPR047124">
    <property type="entry name" value="HI_0220.2"/>
</dbReference>
<dbReference type="Gene3D" id="3.40.470.10">
    <property type="entry name" value="Uracil-DNA glycosylase-like domain"/>
    <property type="match status" value="1"/>
</dbReference>
<evidence type="ECO:0000313" key="2">
    <source>
        <dbReference type="EMBL" id="RZI47158.1"/>
    </source>
</evidence>
<protein>
    <submittedName>
        <fullName evidence="2">Uracil-DNA glycosylase family protein</fullName>
    </submittedName>
</protein>
<name>A0A4Q7DL70_9PROT</name>
<organism evidence="2 3">
    <name type="scientific">Candidatus Finniella inopinata</name>
    <dbReference type="NCBI Taxonomy" id="1696036"/>
    <lineage>
        <taxon>Bacteria</taxon>
        <taxon>Pseudomonadati</taxon>
        <taxon>Pseudomonadota</taxon>
        <taxon>Alphaproteobacteria</taxon>
        <taxon>Holosporales</taxon>
        <taxon>Candidatus Paracaedibacteraceae</taxon>
        <taxon>Candidatus Finniella</taxon>
    </lineage>
</organism>
<sequence>MTLKDLLNKIHGCQTCTDLPFGPKPVLRIQPTARLLIISQAPSTNVHQTGLPFNDASGDRLRQWLSLDRATFYDDSKIAFMPMGFCYPGRDQQGGDFPPRKVCAPLWHHHLLSFLPNIKLILLVGRYAQIYYLGHSIKKTITETVHSWQEYGPKFIPLPHPSWRNTAWLKRHPWFEEDILPKIRTIIHALLK</sequence>
<dbReference type="CDD" id="cd10033">
    <property type="entry name" value="UDG_like"/>
    <property type="match status" value="1"/>
</dbReference>
<dbReference type="Pfam" id="PF03167">
    <property type="entry name" value="UDG"/>
    <property type="match status" value="1"/>
</dbReference>
<dbReference type="InterPro" id="IPR005122">
    <property type="entry name" value="Uracil-DNA_glycosylase-like"/>
</dbReference>
<gene>
    <name evidence="2" type="ORF">EQU50_00455</name>
</gene>
<accession>A0A4Q7DL70</accession>
<dbReference type="Proteomes" id="UP000293550">
    <property type="component" value="Unassembled WGS sequence"/>
</dbReference>
<evidence type="ECO:0000313" key="3">
    <source>
        <dbReference type="Proteomes" id="UP000293550"/>
    </source>
</evidence>
<dbReference type="PANTHER" id="PTHR42160:SF1">
    <property type="entry name" value="URACIL-DNA GLYCOSYLASE SUPERFAMILY PROTEIN"/>
    <property type="match status" value="1"/>
</dbReference>
<proteinExistence type="predicted"/>
<evidence type="ECO:0000259" key="1">
    <source>
        <dbReference type="SMART" id="SM00986"/>
    </source>
</evidence>
<dbReference type="SUPFAM" id="SSF52141">
    <property type="entry name" value="Uracil-DNA glycosylase-like"/>
    <property type="match status" value="1"/>
</dbReference>
<dbReference type="SMART" id="SM00987">
    <property type="entry name" value="UreE_C"/>
    <property type="match status" value="1"/>
</dbReference>
<dbReference type="SMART" id="SM00986">
    <property type="entry name" value="UDG"/>
    <property type="match status" value="1"/>
</dbReference>
<feature type="domain" description="Uracil-DNA glycosylase-like" evidence="1">
    <location>
        <begin position="26"/>
        <end position="184"/>
    </location>
</feature>
<keyword evidence="3" id="KW-1185">Reference proteome</keyword>
<reference evidence="2 3" key="1">
    <citation type="submission" date="2018-10" db="EMBL/GenBank/DDBJ databases">
        <title>An updated phylogeny of the Alphaproteobacteria reveals that the parasitic Rickettsiales and Holosporales have independent origins.</title>
        <authorList>
            <person name="Munoz-Gomez S.A."/>
            <person name="Hess S."/>
            <person name="Burger G."/>
            <person name="Lang B.F."/>
            <person name="Susko E."/>
            <person name="Slamovits C.H."/>
            <person name="Roger A.J."/>
        </authorList>
    </citation>
    <scope>NUCLEOTIDE SEQUENCE [LARGE SCALE GENOMIC DNA]</scope>
    <source>
        <strain evidence="2">HOLO01</strain>
    </source>
</reference>
<dbReference type="PANTHER" id="PTHR42160">
    <property type="entry name" value="URACIL-DNA GLYCOSYLASE SUPERFAMILY PROTEIN"/>
    <property type="match status" value="1"/>
</dbReference>
<dbReference type="EMBL" id="SCFB01000001">
    <property type="protein sequence ID" value="RZI47158.1"/>
    <property type="molecule type" value="Genomic_DNA"/>
</dbReference>